<protein>
    <submittedName>
        <fullName evidence="1">Uncharacterized protein</fullName>
    </submittedName>
</protein>
<dbReference type="AlphaFoldDB" id="A0A4Y2VBP5"/>
<accession>A0A4Y2VBP5</accession>
<sequence length="91" mass="10512">MESWRLGWSEEISIFAYEFDDSTNLMPGDEVIGDSFQPFLFDVWRWFPNMPRHCEGTLRGIVKCGANSSTSAMIAVREVQPFEVGRERAYI</sequence>
<dbReference type="EMBL" id="BGPR01045741">
    <property type="protein sequence ID" value="GBO22669.1"/>
    <property type="molecule type" value="Genomic_DNA"/>
</dbReference>
<evidence type="ECO:0000313" key="1">
    <source>
        <dbReference type="EMBL" id="GBO22669.1"/>
    </source>
</evidence>
<gene>
    <name evidence="1" type="ORF">AVEN_193646_1</name>
</gene>
<dbReference type="Proteomes" id="UP000499080">
    <property type="component" value="Unassembled WGS sequence"/>
</dbReference>
<comment type="caution">
    <text evidence="1">The sequence shown here is derived from an EMBL/GenBank/DDBJ whole genome shotgun (WGS) entry which is preliminary data.</text>
</comment>
<proteinExistence type="predicted"/>
<reference evidence="1 2" key="1">
    <citation type="journal article" date="2019" name="Sci. Rep.">
        <title>Orb-weaving spider Araneus ventricosus genome elucidates the spidroin gene catalogue.</title>
        <authorList>
            <person name="Kono N."/>
            <person name="Nakamura H."/>
            <person name="Ohtoshi R."/>
            <person name="Moran D.A.P."/>
            <person name="Shinohara A."/>
            <person name="Yoshida Y."/>
            <person name="Fujiwara M."/>
            <person name="Mori M."/>
            <person name="Tomita M."/>
            <person name="Arakawa K."/>
        </authorList>
    </citation>
    <scope>NUCLEOTIDE SEQUENCE [LARGE SCALE GENOMIC DNA]</scope>
</reference>
<evidence type="ECO:0000313" key="2">
    <source>
        <dbReference type="Proteomes" id="UP000499080"/>
    </source>
</evidence>
<organism evidence="1 2">
    <name type="scientific">Araneus ventricosus</name>
    <name type="common">Orbweaver spider</name>
    <name type="synonym">Epeira ventricosa</name>
    <dbReference type="NCBI Taxonomy" id="182803"/>
    <lineage>
        <taxon>Eukaryota</taxon>
        <taxon>Metazoa</taxon>
        <taxon>Ecdysozoa</taxon>
        <taxon>Arthropoda</taxon>
        <taxon>Chelicerata</taxon>
        <taxon>Arachnida</taxon>
        <taxon>Araneae</taxon>
        <taxon>Araneomorphae</taxon>
        <taxon>Entelegynae</taxon>
        <taxon>Araneoidea</taxon>
        <taxon>Araneidae</taxon>
        <taxon>Araneus</taxon>
    </lineage>
</organism>
<keyword evidence="2" id="KW-1185">Reference proteome</keyword>
<name>A0A4Y2VBP5_ARAVE</name>